<organism evidence="2 3">
    <name type="scientific">Pseudoflavonifractor intestinihominis</name>
    <dbReference type="NCBI Taxonomy" id="3133171"/>
    <lineage>
        <taxon>Bacteria</taxon>
        <taxon>Bacillati</taxon>
        <taxon>Bacillota</taxon>
        <taxon>Clostridia</taxon>
        <taxon>Eubacteriales</taxon>
        <taxon>Oscillospiraceae</taxon>
        <taxon>Pseudoflavonifractor</taxon>
    </lineage>
</organism>
<name>A0ABV1ECP4_9FIRM</name>
<dbReference type="SUPFAM" id="SSF69322">
    <property type="entry name" value="Tricorn protease domain 2"/>
    <property type="match status" value="1"/>
</dbReference>
<comment type="caution">
    <text evidence="2">The sequence shown here is derived from an EMBL/GenBank/DDBJ whole genome shotgun (WGS) entry which is preliminary data.</text>
</comment>
<evidence type="ECO:0000313" key="3">
    <source>
        <dbReference type="Proteomes" id="UP001464378"/>
    </source>
</evidence>
<dbReference type="Gene3D" id="2.130.10.10">
    <property type="entry name" value="YVTN repeat-like/Quinoprotein amine dehydrogenase"/>
    <property type="match status" value="1"/>
</dbReference>
<keyword evidence="3" id="KW-1185">Reference proteome</keyword>
<keyword evidence="1" id="KW-0472">Membrane</keyword>
<keyword evidence="1" id="KW-1133">Transmembrane helix</keyword>
<dbReference type="InterPro" id="IPR015943">
    <property type="entry name" value="WD40/YVTN_repeat-like_dom_sf"/>
</dbReference>
<protein>
    <recommendedName>
        <fullName evidence="4">WD40 repeat domain-containing protein</fullName>
    </recommendedName>
</protein>
<evidence type="ECO:0000313" key="2">
    <source>
        <dbReference type="EMBL" id="MEQ2445089.1"/>
    </source>
</evidence>
<evidence type="ECO:0000256" key="1">
    <source>
        <dbReference type="SAM" id="Phobius"/>
    </source>
</evidence>
<keyword evidence="1" id="KW-0812">Transmembrane</keyword>
<dbReference type="Proteomes" id="UP001464378">
    <property type="component" value="Unassembled WGS sequence"/>
</dbReference>
<feature type="transmembrane region" description="Helical" evidence="1">
    <location>
        <begin position="43"/>
        <end position="63"/>
    </location>
</feature>
<gene>
    <name evidence="2" type="ORF">WMO64_16705</name>
</gene>
<proteinExistence type="predicted"/>
<evidence type="ECO:0008006" key="4">
    <source>
        <dbReference type="Google" id="ProtNLM"/>
    </source>
</evidence>
<sequence length="455" mass="48410">MTPDMLLDALGDLDPALLAGAQARFMPGEQTPAKRRGGLRLRLLAAAAAAAVLLGALAAAMAGNVEFRTTVFSFLHFSAPEQVPPAGGAPSGTQLGDAVQVQYLPLSLEDWQTGDAALWQAERSQDGAVKSVRFAALEGNALQDIPSEVTSFRFSDSAGTLTGQVFWCVRNGGLTAVGEGSLLDGEGRWEVQAIPGRSDAVALLLRGGLLRSFDFRVLLLDLDTGESRLLAVPDTLTGITDFSLTSDLRHALLTGHVEGETGQHPYLLDLETDTLTSLEETLGTALDRAVFLDSGTLLLTGGEESCSAWVWDLSTGAVEQTANSLPRYDSAGGRGVLDLGGRYALEMDEDGQIAVLDWKTGARSSPIEGFSLAPGTRFLLSPSGDRACCFLPSEEDGSLDVTQLGVLDFTAGRFILFDRVETEQNLERSLGWLDDSRVFISAQGADSGLFLYTFR</sequence>
<dbReference type="RefSeq" id="WP_349232717.1">
    <property type="nucleotide sequence ID" value="NZ_JBBMFK010000044.1"/>
</dbReference>
<accession>A0ABV1ECP4</accession>
<reference evidence="2 3" key="1">
    <citation type="submission" date="2024-03" db="EMBL/GenBank/DDBJ databases">
        <title>Human intestinal bacterial collection.</title>
        <authorList>
            <person name="Pauvert C."/>
            <person name="Hitch T.C.A."/>
            <person name="Clavel T."/>
        </authorList>
    </citation>
    <scope>NUCLEOTIDE SEQUENCE [LARGE SCALE GENOMIC DNA]</scope>
    <source>
        <strain evidence="2 3">CLA-AP-H29</strain>
    </source>
</reference>
<dbReference type="EMBL" id="JBBMFK010000044">
    <property type="protein sequence ID" value="MEQ2445089.1"/>
    <property type="molecule type" value="Genomic_DNA"/>
</dbReference>